<evidence type="ECO:0000313" key="13">
    <source>
        <dbReference type="EMBL" id="OAD40680.1"/>
    </source>
</evidence>
<proteinExistence type="inferred from homology"/>
<feature type="compositionally biased region" description="Pro residues" evidence="10">
    <location>
        <begin position="127"/>
        <end position="138"/>
    </location>
</feature>
<evidence type="ECO:0000259" key="11">
    <source>
        <dbReference type="PROSITE" id="PS52015"/>
    </source>
</evidence>
<keyword evidence="3" id="KW-0813">Transport</keyword>
<keyword evidence="9" id="KW-0472">Membrane</keyword>
<dbReference type="SUPFAM" id="SSF74653">
    <property type="entry name" value="TolA/TonB C-terminal domain"/>
    <property type="match status" value="1"/>
</dbReference>
<keyword evidence="6" id="KW-0812">Transmembrane</keyword>
<accession>A0A167HBT8</accession>
<feature type="domain" description="TonB C-terminal" evidence="11">
    <location>
        <begin position="140"/>
        <end position="230"/>
    </location>
</feature>
<dbReference type="EMBL" id="CP017476">
    <property type="protein sequence ID" value="AOW15711.1"/>
    <property type="molecule type" value="Genomic_DNA"/>
</dbReference>
<evidence type="ECO:0000256" key="7">
    <source>
        <dbReference type="ARBA" id="ARBA00022927"/>
    </source>
</evidence>
<dbReference type="OrthoDB" id="9792439at2"/>
<comment type="subcellular location">
    <subcellularLocation>
        <location evidence="1">Cell inner membrane</location>
        <topology evidence="1">Single-pass membrane protein</topology>
        <orientation evidence="1">Periplasmic side</orientation>
    </subcellularLocation>
</comment>
<dbReference type="PANTHER" id="PTHR33446:SF2">
    <property type="entry name" value="PROTEIN TONB"/>
    <property type="match status" value="1"/>
</dbReference>
<keyword evidence="7" id="KW-0653">Protein transport</keyword>
<sequence length="230" mass="23937">MPPRLLPIALTVVCAHGLALWALQGGLMRPAKVPAETVIMVADWIEAPQPEIPPAPPAPPAPPKAEKPPAPKLQAPTPLAPQRVREPAPQPIPPVAEVAPAPAPPPLSAGSASESAANAITATAAPSAPPAPPAPPKVELPSSSASYLNNAPPRYPAISRRMGEQGRVVVRALIEANGTASQASIQTSSGYERLDQTALKTVQSWRYVPGKRGGVPEAMWFNIPLNFVLD</sequence>
<dbReference type="EMBL" id="LVWD01000028">
    <property type="protein sequence ID" value="OAD40680.1"/>
    <property type="molecule type" value="Genomic_DNA"/>
</dbReference>
<evidence type="ECO:0000256" key="9">
    <source>
        <dbReference type="ARBA" id="ARBA00023136"/>
    </source>
</evidence>
<comment type="similarity">
    <text evidence="2">Belongs to the TonB family.</text>
</comment>
<gene>
    <name evidence="12" type="ORF">LPB072_15825</name>
    <name evidence="13" type="ORF">LPB72_15410</name>
</gene>
<evidence type="ECO:0000256" key="2">
    <source>
        <dbReference type="ARBA" id="ARBA00006555"/>
    </source>
</evidence>
<dbReference type="PANTHER" id="PTHR33446">
    <property type="entry name" value="PROTEIN TONB-RELATED"/>
    <property type="match status" value="1"/>
</dbReference>
<dbReference type="NCBIfam" id="TIGR01352">
    <property type="entry name" value="tonB_Cterm"/>
    <property type="match status" value="1"/>
</dbReference>
<dbReference type="GO" id="GO:0055085">
    <property type="term" value="P:transmembrane transport"/>
    <property type="evidence" value="ECO:0007669"/>
    <property type="project" value="InterPro"/>
</dbReference>
<keyword evidence="8" id="KW-1133">Transmembrane helix</keyword>
<dbReference type="InterPro" id="IPR051045">
    <property type="entry name" value="TonB-dependent_transducer"/>
</dbReference>
<dbReference type="Gene3D" id="3.30.1150.10">
    <property type="match status" value="1"/>
</dbReference>
<dbReference type="InterPro" id="IPR006260">
    <property type="entry name" value="TonB/TolA_C"/>
</dbReference>
<organism evidence="12 15">
    <name type="scientific">Hydrogenophaga crassostreae</name>
    <dbReference type="NCBI Taxonomy" id="1763535"/>
    <lineage>
        <taxon>Bacteria</taxon>
        <taxon>Pseudomonadati</taxon>
        <taxon>Pseudomonadota</taxon>
        <taxon>Betaproteobacteria</taxon>
        <taxon>Burkholderiales</taxon>
        <taxon>Comamonadaceae</taxon>
        <taxon>Hydrogenophaga</taxon>
    </lineage>
</organism>
<dbReference type="InterPro" id="IPR037682">
    <property type="entry name" value="TonB_C"/>
</dbReference>
<evidence type="ECO:0000313" key="15">
    <source>
        <dbReference type="Proteomes" id="UP000185680"/>
    </source>
</evidence>
<feature type="compositionally biased region" description="Pro residues" evidence="10">
    <location>
        <begin position="50"/>
        <end position="63"/>
    </location>
</feature>
<reference evidence="13 14" key="1">
    <citation type="submission" date="2016-02" db="EMBL/GenBank/DDBJ databases">
        <title>Draft genome sequence of Hydrogenophaga sp. LPB0072.</title>
        <authorList>
            <person name="Shin S.-K."/>
            <person name="Yi H."/>
        </authorList>
    </citation>
    <scope>NUCLEOTIDE SEQUENCE [LARGE SCALE GENOMIC DNA]</scope>
    <source>
        <strain evidence="13 14">LPB0072</strain>
    </source>
</reference>
<dbReference type="PROSITE" id="PS52015">
    <property type="entry name" value="TONB_CTD"/>
    <property type="match status" value="1"/>
</dbReference>
<keyword evidence="5" id="KW-0997">Cell inner membrane</keyword>
<evidence type="ECO:0000313" key="12">
    <source>
        <dbReference type="EMBL" id="AOW15711.1"/>
    </source>
</evidence>
<dbReference type="GO" id="GO:0015031">
    <property type="term" value="P:protein transport"/>
    <property type="evidence" value="ECO:0007669"/>
    <property type="project" value="UniProtKB-KW"/>
</dbReference>
<dbReference type="KEGG" id="hyl:LPB072_15825"/>
<name>A0A167HBT8_9BURK</name>
<dbReference type="Proteomes" id="UP000185657">
    <property type="component" value="Unassembled WGS sequence"/>
</dbReference>
<dbReference type="AlphaFoldDB" id="A0A167HBT8"/>
<evidence type="ECO:0000256" key="6">
    <source>
        <dbReference type="ARBA" id="ARBA00022692"/>
    </source>
</evidence>
<dbReference type="Proteomes" id="UP000185680">
    <property type="component" value="Chromosome"/>
</dbReference>
<keyword evidence="14" id="KW-1185">Reference proteome</keyword>
<reference evidence="12 15" key="2">
    <citation type="submission" date="2016-10" db="EMBL/GenBank/DDBJ databases">
        <title>Hydorgenophaga sp. LPB0072 isolated from gastropod.</title>
        <authorList>
            <person name="Kim E."/>
            <person name="Yi H."/>
        </authorList>
    </citation>
    <scope>NUCLEOTIDE SEQUENCE [LARGE SCALE GENOMIC DNA]</scope>
    <source>
        <strain evidence="12 15">LPB0072</strain>
    </source>
</reference>
<dbReference type="Pfam" id="PF03544">
    <property type="entry name" value="TonB_C"/>
    <property type="match status" value="1"/>
</dbReference>
<dbReference type="GO" id="GO:0031992">
    <property type="term" value="F:energy transducer activity"/>
    <property type="evidence" value="ECO:0007669"/>
    <property type="project" value="TreeGrafter"/>
</dbReference>
<dbReference type="GO" id="GO:0098797">
    <property type="term" value="C:plasma membrane protein complex"/>
    <property type="evidence" value="ECO:0007669"/>
    <property type="project" value="TreeGrafter"/>
</dbReference>
<evidence type="ECO:0000256" key="1">
    <source>
        <dbReference type="ARBA" id="ARBA00004383"/>
    </source>
</evidence>
<evidence type="ECO:0000313" key="14">
    <source>
        <dbReference type="Proteomes" id="UP000185657"/>
    </source>
</evidence>
<feature type="region of interest" description="Disordered" evidence="10">
    <location>
        <begin position="50"/>
        <end position="145"/>
    </location>
</feature>
<dbReference type="RefSeq" id="WP_066092710.1">
    <property type="nucleotide sequence ID" value="NZ_CP017476.1"/>
</dbReference>
<evidence type="ECO:0000256" key="8">
    <source>
        <dbReference type="ARBA" id="ARBA00022989"/>
    </source>
</evidence>
<evidence type="ECO:0000256" key="5">
    <source>
        <dbReference type="ARBA" id="ARBA00022519"/>
    </source>
</evidence>
<evidence type="ECO:0000256" key="10">
    <source>
        <dbReference type="SAM" id="MobiDB-lite"/>
    </source>
</evidence>
<evidence type="ECO:0000256" key="4">
    <source>
        <dbReference type="ARBA" id="ARBA00022475"/>
    </source>
</evidence>
<dbReference type="STRING" id="1763535.LPB072_15825"/>
<protein>
    <recommendedName>
        <fullName evidence="11">TonB C-terminal domain-containing protein</fullName>
    </recommendedName>
</protein>
<keyword evidence="4" id="KW-1003">Cell membrane</keyword>
<dbReference type="PRINTS" id="PR01217">
    <property type="entry name" value="PRICHEXTENSN"/>
</dbReference>
<evidence type="ECO:0000256" key="3">
    <source>
        <dbReference type="ARBA" id="ARBA00022448"/>
    </source>
</evidence>
<feature type="compositionally biased region" description="Low complexity" evidence="10">
    <location>
        <begin position="108"/>
        <end position="126"/>
    </location>
</feature>